<organism evidence="2 3">
    <name type="scientific">Portunus trituberculatus</name>
    <name type="common">Swimming crab</name>
    <name type="synonym">Neptunus trituberculatus</name>
    <dbReference type="NCBI Taxonomy" id="210409"/>
    <lineage>
        <taxon>Eukaryota</taxon>
        <taxon>Metazoa</taxon>
        <taxon>Ecdysozoa</taxon>
        <taxon>Arthropoda</taxon>
        <taxon>Crustacea</taxon>
        <taxon>Multicrustacea</taxon>
        <taxon>Malacostraca</taxon>
        <taxon>Eumalacostraca</taxon>
        <taxon>Eucarida</taxon>
        <taxon>Decapoda</taxon>
        <taxon>Pleocyemata</taxon>
        <taxon>Brachyura</taxon>
        <taxon>Eubrachyura</taxon>
        <taxon>Portunoidea</taxon>
        <taxon>Portunidae</taxon>
        <taxon>Portuninae</taxon>
        <taxon>Portunus</taxon>
    </lineage>
</organism>
<dbReference type="Proteomes" id="UP000324222">
    <property type="component" value="Unassembled WGS sequence"/>
</dbReference>
<protein>
    <submittedName>
        <fullName evidence="2">Uncharacterized protein</fullName>
    </submittedName>
</protein>
<proteinExistence type="predicted"/>
<keyword evidence="1" id="KW-1133">Transmembrane helix</keyword>
<accession>A0A5B7IZK5</accession>
<gene>
    <name evidence="2" type="ORF">E2C01_081704</name>
</gene>
<evidence type="ECO:0000313" key="2">
    <source>
        <dbReference type="EMBL" id="MPC86867.1"/>
    </source>
</evidence>
<dbReference type="EMBL" id="VSRR010072762">
    <property type="protein sequence ID" value="MPC86867.1"/>
    <property type="molecule type" value="Genomic_DNA"/>
</dbReference>
<reference evidence="2 3" key="1">
    <citation type="submission" date="2019-05" db="EMBL/GenBank/DDBJ databases">
        <title>Another draft genome of Portunus trituberculatus and its Hox gene families provides insights of decapod evolution.</title>
        <authorList>
            <person name="Jeong J.-H."/>
            <person name="Song I."/>
            <person name="Kim S."/>
            <person name="Choi T."/>
            <person name="Kim D."/>
            <person name="Ryu S."/>
            <person name="Kim W."/>
        </authorList>
    </citation>
    <scope>NUCLEOTIDE SEQUENCE [LARGE SCALE GENOMIC DNA]</scope>
    <source>
        <tissue evidence="2">Muscle</tissue>
    </source>
</reference>
<comment type="caution">
    <text evidence="2">The sequence shown here is derived from an EMBL/GenBank/DDBJ whole genome shotgun (WGS) entry which is preliminary data.</text>
</comment>
<feature type="transmembrane region" description="Helical" evidence="1">
    <location>
        <begin position="25"/>
        <end position="45"/>
    </location>
</feature>
<name>A0A5B7IZK5_PORTR</name>
<keyword evidence="3" id="KW-1185">Reference proteome</keyword>
<keyword evidence="1" id="KW-0812">Transmembrane</keyword>
<sequence>MAEDMEAGSAPGMSMMAVLGVETDLAAAVVVAVVLPGLLLPPLTLPALGPLLLHLPFPNGTLSCGASYSSPVLLPSDEFL</sequence>
<keyword evidence="1" id="KW-0472">Membrane</keyword>
<evidence type="ECO:0000313" key="3">
    <source>
        <dbReference type="Proteomes" id="UP000324222"/>
    </source>
</evidence>
<evidence type="ECO:0000256" key="1">
    <source>
        <dbReference type="SAM" id="Phobius"/>
    </source>
</evidence>
<dbReference type="AlphaFoldDB" id="A0A5B7IZK5"/>